<evidence type="ECO:0000313" key="4">
    <source>
        <dbReference type="Proteomes" id="UP000030143"/>
    </source>
</evidence>
<dbReference type="VEuPathDB" id="FungiDB:PEXP_092650"/>
<protein>
    <submittedName>
        <fullName evidence="3">Uncharacterized protein</fullName>
    </submittedName>
</protein>
<sequence>MLFRYLLALVIQLCWAALGFGHQDATITIPWVTDAPDYFQGYGGKVIGAKDATTTYGINCLSDQTACHRFTPDLTVVYGPSTYDMIANGYKFDFTSGCTLMGSPTPTGASCTETKSLHETSTITSATVLVPATGDDSTLGIFPATLIVTDTGDFSAPSTATDLETSANSHVSTSGASLTTPATATATATADSIASVSVGFPNSTVMIPGVPTYFGNGTSRADKNGTTVTVTVLATSIPCHCECDCRQNQTARATVTVPMVIKNHGIKIAAPVTLMGGIVAGAVFWI</sequence>
<dbReference type="GeneID" id="27681539"/>
<comment type="caution">
    <text evidence="3">The sequence shown here is derived from an EMBL/GenBank/DDBJ whole genome shotgun (WGS) entry which is preliminary data.</text>
</comment>
<dbReference type="HOGENOM" id="CLU_980405_0_0_1"/>
<feature type="chain" id="PRO_5002001283" evidence="2">
    <location>
        <begin position="17"/>
        <end position="286"/>
    </location>
</feature>
<dbReference type="EMBL" id="JQFZ01000144">
    <property type="protein sequence ID" value="KGO57450.1"/>
    <property type="molecule type" value="Genomic_DNA"/>
</dbReference>
<evidence type="ECO:0000256" key="1">
    <source>
        <dbReference type="SAM" id="MobiDB-lite"/>
    </source>
</evidence>
<evidence type="ECO:0000256" key="2">
    <source>
        <dbReference type="SAM" id="SignalP"/>
    </source>
</evidence>
<name>A0A0A2JZ15_PENEN</name>
<dbReference type="RefSeq" id="XP_016599114.1">
    <property type="nucleotide sequence ID" value="XM_016746119.1"/>
</dbReference>
<dbReference type="Proteomes" id="UP000030143">
    <property type="component" value="Unassembled WGS sequence"/>
</dbReference>
<keyword evidence="2" id="KW-0732">Signal</keyword>
<feature type="signal peptide" evidence="2">
    <location>
        <begin position="1"/>
        <end position="16"/>
    </location>
</feature>
<organism evidence="3 4">
    <name type="scientific">Penicillium expansum</name>
    <name type="common">Blue mold rot fungus</name>
    <dbReference type="NCBI Taxonomy" id="27334"/>
    <lineage>
        <taxon>Eukaryota</taxon>
        <taxon>Fungi</taxon>
        <taxon>Dikarya</taxon>
        <taxon>Ascomycota</taxon>
        <taxon>Pezizomycotina</taxon>
        <taxon>Eurotiomycetes</taxon>
        <taxon>Eurotiomycetidae</taxon>
        <taxon>Eurotiales</taxon>
        <taxon>Aspergillaceae</taxon>
        <taxon>Penicillium</taxon>
    </lineage>
</organism>
<reference evidence="3 4" key="1">
    <citation type="journal article" date="2015" name="Mol. Plant Microbe Interact.">
        <title>Genome, transcriptome, and functional analyses of Penicillium expansum provide new insights into secondary metabolism and pathogenicity.</title>
        <authorList>
            <person name="Ballester A.R."/>
            <person name="Marcet-Houben M."/>
            <person name="Levin E."/>
            <person name="Sela N."/>
            <person name="Selma-Lazaro C."/>
            <person name="Carmona L."/>
            <person name="Wisniewski M."/>
            <person name="Droby S."/>
            <person name="Gonzalez-Candelas L."/>
            <person name="Gabaldon T."/>
        </authorList>
    </citation>
    <scope>NUCLEOTIDE SEQUENCE [LARGE SCALE GENOMIC DNA]</scope>
    <source>
        <strain evidence="3 4">MD-8</strain>
    </source>
</reference>
<gene>
    <name evidence="3" type="ORF">PEX2_088490</name>
</gene>
<feature type="region of interest" description="Disordered" evidence="1">
    <location>
        <begin position="159"/>
        <end position="178"/>
    </location>
</feature>
<feature type="compositionally biased region" description="Polar residues" evidence="1">
    <location>
        <begin position="159"/>
        <end position="171"/>
    </location>
</feature>
<dbReference type="AlphaFoldDB" id="A0A0A2JZ15"/>
<proteinExistence type="predicted"/>
<evidence type="ECO:0000313" key="3">
    <source>
        <dbReference type="EMBL" id="KGO57450.1"/>
    </source>
</evidence>
<accession>A0A0A2JZ15</accession>
<keyword evidence="4" id="KW-1185">Reference proteome</keyword>